<protein>
    <recommendedName>
        <fullName evidence="5">Major capsid protein</fullName>
    </recommendedName>
    <alternativeName>
        <fullName evidence="5">Major head protein</fullName>
    </alternativeName>
    <alternativeName>
        <fullName evidence="5">gp23</fullName>
    </alternativeName>
    <component>
        <recommendedName>
            <fullName evidence="5">Mature major capsid protein</fullName>
        </recommendedName>
        <alternativeName>
            <fullName evidence="5">gp23*</fullName>
        </alternativeName>
    </component>
</protein>
<evidence type="ECO:0000256" key="5">
    <source>
        <dbReference type="HAMAP-Rule" id="MF_04117"/>
    </source>
</evidence>
<dbReference type="GO" id="GO:0019028">
    <property type="term" value="C:viral capsid"/>
    <property type="evidence" value="ECO:0007669"/>
    <property type="project" value="UniProtKB-UniRule"/>
</dbReference>
<evidence type="ECO:0000313" key="6">
    <source>
        <dbReference type="EMBL" id="UNY47120.1"/>
    </source>
</evidence>
<reference evidence="6 7" key="1">
    <citation type="submission" date="2022-02" db="EMBL/GenBank/DDBJ databases">
        <authorList>
            <person name="Tian F."/>
            <person name="Li J."/>
            <person name="Li F."/>
            <person name="Tong Y."/>
        </authorList>
    </citation>
    <scope>NUCLEOTIDE SEQUENCE [LARGE SCALE GENOMIC DNA]</scope>
</reference>
<dbReference type="HAMAP" id="MF_04117">
    <property type="entry name" value="CAPSID_H_T4"/>
    <property type="match status" value="1"/>
</dbReference>
<accession>A0AAE9K6M2</accession>
<organism evidence="6 7">
    <name type="scientific">Cronobacter phage LPCS28</name>
    <dbReference type="NCBI Taxonomy" id="2924885"/>
    <lineage>
        <taxon>Viruses</taxon>
        <taxon>Duplodnaviria</taxon>
        <taxon>Heunggongvirae</taxon>
        <taxon>Uroviricota</taxon>
        <taxon>Caudoviricetes</taxon>
        <taxon>Pantevenvirales</taxon>
        <taxon>Straboviridae</taxon>
        <taxon>Nanhuvirus</taxon>
        <taxon>Nanhuvirus LPCS28</taxon>
    </lineage>
</organism>
<feature type="chain" id="PRO_5041754206" description="Mature major capsid protein" evidence="5">
    <location>
        <begin position="68"/>
        <end position="515"/>
    </location>
</feature>
<keyword evidence="4 5" id="KW-0426">Late protein</keyword>
<sequence length="515" mass="55588">MKQSMIVEKWDSVLNHEDVPAIVGETRQTIVAAILENQHKDIEGNIEGVYTDHNLVAMMKGIAPLSEAVVDGDHGYDPQKIAAGETTGAVTNVGPTVMGLVRRAIPNMLALDICGVQPMNGPTGQIFSLRSMYGKDPLASDAVEAFHPTRTPDSMYSGKGSHTVFDALNLTAEISSGTVAVADLDKDGLRYVQAVRDITANEFESATEALAANAVVEIAEGMATSIAELQEGFNGSQNNPWKEMSFRIDKQTVEAKSRQLKAQYSIELAQDLRAVHGLDADQELSSILATEILLEINREILLWINATAQVGKTGFTNTQGGKAGVFDLRNPFDIGGARWRGEAYKSLITQIEKEATEIGRQTGRGAGNFVIASRNIVNALGQTDAFVGPAAHGLNGDKLNSDTNKATFAGRLAGKYNVYIDMYATYDYFTVGYKGATEMDAGIYYSPYVALTPLRGTDPKNMQPVLGFKTRYAVGVNPMADSTKFKGFNKISSGMPGVELFGKNAYFRRVTVVGL</sequence>
<dbReference type="EMBL" id="OM638103">
    <property type="protein sequence ID" value="UNY47120.1"/>
    <property type="molecule type" value="Genomic_DNA"/>
</dbReference>
<dbReference type="InterPro" id="IPR038997">
    <property type="entry name" value="CAPSID_Myoviridae"/>
</dbReference>
<keyword evidence="3 5" id="KW-0946">Virion</keyword>
<dbReference type="Proteomes" id="UP000832072">
    <property type="component" value="Segment"/>
</dbReference>
<comment type="subunit">
    <text evidence="5">Homohexamer. Interacts with the portal protein. Interacts with the capsid vertex protein that forms pentamers.</text>
</comment>
<feature type="chain" id="PRO_5041754205" description="Major capsid protein" evidence="5">
    <location>
        <begin position="1"/>
        <end position="515"/>
    </location>
</feature>
<comment type="PTM">
    <text evidence="5">A proteolytic cleavage by the prohead core protein protease gives rise to the mature major capsid protein during virus maturation.</text>
</comment>
<evidence type="ECO:0000256" key="3">
    <source>
        <dbReference type="ARBA" id="ARBA00022844"/>
    </source>
</evidence>
<comment type="subcellular location">
    <molecule>Major capsid protein</molecule>
    <subcellularLocation>
        <location evidence="5">Virion</location>
    </subcellularLocation>
    <text evidence="5">Part of the icosahedric capsid shell of the immature virion.</text>
</comment>
<evidence type="ECO:0000256" key="4">
    <source>
        <dbReference type="ARBA" id="ARBA00022921"/>
    </source>
</evidence>
<evidence type="ECO:0000256" key="1">
    <source>
        <dbReference type="ARBA" id="ARBA00004328"/>
    </source>
</evidence>
<proteinExistence type="inferred from homology"/>
<comment type="subcellular location">
    <molecule>Mature major capsid protein</molecule>
    <subcellularLocation>
        <location evidence="5">Virion</location>
    </subcellularLocation>
    <text evidence="5">Part of the icosahedric capsid shell of the mature virion.</text>
</comment>
<dbReference type="Gene3D" id="3.30.2320.40">
    <property type="match status" value="1"/>
</dbReference>
<comment type="function">
    <text evidence="5">Major capsid protein that self-associates to form hexamers, building most of the capsid in association with pentons made of the capsid vertex protein and one dodecamer of the portal protein.</text>
</comment>
<name>A0AAE9K6M2_9CAUD</name>
<gene>
    <name evidence="6" type="ORF">EHEKIMEA_00238</name>
</gene>
<dbReference type="Pfam" id="PF07068">
    <property type="entry name" value="Gp23"/>
    <property type="match status" value="1"/>
</dbReference>
<dbReference type="InterPro" id="IPR010762">
    <property type="entry name" value="Gp23/Gp24_T4-like"/>
</dbReference>
<keyword evidence="7" id="KW-1185">Reference proteome</keyword>
<feature type="site" description="Cleavage" evidence="5">
    <location>
        <begin position="67"/>
        <end position="68"/>
    </location>
</feature>
<comment type="similarity">
    <text evidence="5">Belongs to the Tevenvirinae major capsid protein family.</text>
</comment>
<evidence type="ECO:0000313" key="7">
    <source>
        <dbReference type="Proteomes" id="UP000832072"/>
    </source>
</evidence>
<keyword evidence="2 5" id="KW-0167">Capsid protein</keyword>
<evidence type="ECO:0000256" key="2">
    <source>
        <dbReference type="ARBA" id="ARBA00022561"/>
    </source>
</evidence>
<comment type="subcellular location">
    <subcellularLocation>
        <location evidence="1">Virion</location>
    </subcellularLocation>
</comment>